<dbReference type="Proteomes" id="UP000008385">
    <property type="component" value="Chromosome"/>
</dbReference>
<name>F5XZ36_RAMTT</name>
<keyword evidence="4 5" id="KW-0472">Membrane</keyword>
<feature type="transmembrane region" description="Helical" evidence="5">
    <location>
        <begin position="43"/>
        <end position="63"/>
    </location>
</feature>
<feature type="transmembrane region" description="Helical" evidence="5">
    <location>
        <begin position="125"/>
        <end position="144"/>
    </location>
</feature>
<evidence type="ECO:0000256" key="1">
    <source>
        <dbReference type="ARBA" id="ARBA00004141"/>
    </source>
</evidence>
<dbReference type="EMBL" id="CP000245">
    <property type="protein sequence ID" value="AEG93206.1"/>
    <property type="molecule type" value="Genomic_DNA"/>
</dbReference>
<dbReference type="PANTHER" id="PTHR37422:SF13">
    <property type="entry name" value="LIPOPOLYSACCHARIDE BIOSYNTHESIS PROTEIN PA4999-RELATED"/>
    <property type="match status" value="1"/>
</dbReference>
<feature type="transmembrane region" description="Helical" evidence="5">
    <location>
        <begin position="156"/>
        <end position="173"/>
    </location>
</feature>
<feature type="transmembrane region" description="Helical" evidence="5">
    <location>
        <begin position="230"/>
        <end position="249"/>
    </location>
</feature>
<dbReference type="eggNOG" id="COG3307">
    <property type="taxonomic scope" value="Bacteria"/>
</dbReference>
<evidence type="ECO:0000256" key="5">
    <source>
        <dbReference type="SAM" id="Phobius"/>
    </source>
</evidence>
<feature type="transmembrane region" description="Helical" evidence="5">
    <location>
        <begin position="332"/>
        <end position="353"/>
    </location>
</feature>
<reference evidence="7 8" key="2">
    <citation type="journal article" date="2011" name="PLoS ONE">
        <title>The Cyst-Dividing Bacterium Ramlibacter tataouinensis TTB310 Genome Reveals a Well-Stocked Toolbox for Adaptation to a Desert Environment.</title>
        <authorList>
            <person name="De Luca G."/>
            <person name="Barakat M."/>
            <person name="Ortet P."/>
            <person name="Fochesato S."/>
            <person name="Jourlin-Castelli C."/>
            <person name="Ansaldi M."/>
            <person name="Py B."/>
            <person name="Fichant G."/>
            <person name="Coutinho P.M."/>
            <person name="Voulhoux R."/>
            <person name="Bastien O."/>
            <person name="Marechal E."/>
            <person name="Henrissat B."/>
            <person name="Quentin Y."/>
            <person name="Noirot P."/>
            <person name="Filloux A."/>
            <person name="Mejean V."/>
            <person name="Dubow M.S."/>
            <person name="Barras F."/>
            <person name="Barbe V."/>
            <person name="Weissenbach J."/>
            <person name="Mihalcescu I."/>
            <person name="Vermeglio A."/>
            <person name="Achouak W."/>
            <person name="Heulin T."/>
        </authorList>
    </citation>
    <scope>NUCLEOTIDE SEQUENCE [LARGE SCALE GENOMIC DNA]</scope>
    <source>
        <strain evidence="8">ATCC BAA-407 / DSM 14655 / LMG 21543 / TTB310</strain>
    </source>
</reference>
<keyword evidence="2 5" id="KW-0812">Transmembrane</keyword>
<reference evidence="8" key="1">
    <citation type="submission" date="2006-01" db="EMBL/GenBank/DDBJ databases">
        <title>Genome of the cyst-dividing bacterium Ramlibacter tataouinensis.</title>
        <authorList>
            <person name="Barakat M."/>
            <person name="Ortet P."/>
            <person name="De Luca G."/>
            <person name="Jourlin-Castelli C."/>
            <person name="Ansaldi M."/>
            <person name="Py B."/>
            <person name="Fichant G."/>
            <person name="Coutinho P."/>
            <person name="Voulhoux R."/>
            <person name="Bastien O."/>
            <person name="Roy S."/>
            <person name="Marechal E."/>
            <person name="Henrissat B."/>
            <person name="Quentin Y."/>
            <person name="Noirot P."/>
            <person name="Filloux A."/>
            <person name="Mejean V."/>
            <person name="DuBow M."/>
            <person name="Barras F."/>
            <person name="Heulin T."/>
        </authorList>
    </citation>
    <scope>NUCLEOTIDE SEQUENCE [LARGE SCALE GENOMIC DNA]</scope>
    <source>
        <strain evidence="8">ATCC BAA-407 / DSM 14655 / LMG 21543 / TTB310</strain>
    </source>
</reference>
<feature type="domain" description="O-antigen ligase-related" evidence="6">
    <location>
        <begin position="191"/>
        <end position="348"/>
    </location>
</feature>
<feature type="transmembrane region" description="Helical" evidence="5">
    <location>
        <begin position="185"/>
        <end position="202"/>
    </location>
</feature>
<feature type="transmembrane region" description="Helical" evidence="5">
    <location>
        <begin position="72"/>
        <end position="91"/>
    </location>
</feature>
<dbReference type="GO" id="GO:0016020">
    <property type="term" value="C:membrane"/>
    <property type="evidence" value="ECO:0007669"/>
    <property type="project" value="UniProtKB-SubCell"/>
</dbReference>
<evidence type="ECO:0000256" key="3">
    <source>
        <dbReference type="ARBA" id="ARBA00022989"/>
    </source>
</evidence>
<proteinExistence type="predicted"/>
<dbReference type="RefSeq" id="WP_013901438.1">
    <property type="nucleotide sequence ID" value="NC_015677.1"/>
</dbReference>
<feature type="transmembrane region" description="Helical" evidence="5">
    <location>
        <begin position="208"/>
        <end position="223"/>
    </location>
</feature>
<sequence>MTVLKALREPALPPAPRLAAPLDRLLAGTLAVFGFVLPFSPPAVALAMLALLLLLLPAAPALWRSAPWRDPVIAVGLALLAYIALHTWVVSGFTASSGRLVNHYHELLMAAVLLGLFRLVSRPQWFFFGLALGAVGYAAVHWLGLAWQPLAEDLSSRRISAGFGLALCAFLLLDQSRRYTGRVRALLRAGALFLAATVLFAIDGRTGHVVLLVLVACAAWWHSPPRLRWAALVALPTAAALLALSSTAVQSRLGETLAVARGAPNGELTSTGIRMELLHAALEVARGHYATGAGFARYGDFHSASARARDAALGRPAAPYPWAQVNNPHNEFLMQLVGGGVLALALFLAWLGLTALRRTAGRPDRLLIAMSLAFATGCLFNSLLRDFAEGHLYVALLAWALARSGRQEAAAPAVAGGGKRAA</sequence>
<dbReference type="Pfam" id="PF04932">
    <property type="entry name" value="Wzy_C"/>
    <property type="match status" value="1"/>
</dbReference>
<dbReference type="PANTHER" id="PTHR37422">
    <property type="entry name" value="TEICHURONIC ACID BIOSYNTHESIS PROTEIN TUAE"/>
    <property type="match status" value="1"/>
</dbReference>
<gene>
    <name evidence="7" type="ordered locus">Rta_21120</name>
</gene>
<dbReference type="InterPro" id="IPR051533">
    <property type="entry name" value="WaaL-like"/>
</dbReference>
<dbReference type="AlphaFoldDB" id="F5XZ36"/>
<evidence type="ECO:0000259" key="6">
    <source>
        <dbReference type="Pfam" id="PF04932"/>
    </source>
</evidence>
<evidence type="ECO:0000313" key="7">
    <source>
        <dbReference type="EMBL" id="AEG93206.1"/>
    </source>
</evidence>
<evidence type="ECO:0000256" key="2">
    <source>
        <dbReference type="ARBA" id="ARBA00022692"/>
    </source>
</evidence>
<dbReference type="HOGENOM" id="CLU_051481_0_0_4"/>
<feature type="transmembrane region" description="Helical" evidence="5">
    <location>
        <begin position="365"/>
        <end position="384"/>
    </location>
</feature>
<keyword evidence="8" id="KW-1185">Reference proteome</keyword>
<accession>F5XZ36</accession>
<dbReference type="KEGG" id="rta:Rta_21120"/>
<organism evidence="7 8">
    <name type="scientific">Ramlibacter tataouinensis (strain ATCC BAA-407 / DSM 14655 / LMG 21543 / TTB310)</name>
    <dbReference type="NCBI Taxonomy" id="365046"/>
    <lineage>
        <taxon>Bacteria</taxon>
        <taxon>Pseudomonadati</taxon>
        <taxon>Pseudomonadota</taxon>
        <taxon>Betaproteobacteria</taxon>
        <taxon>Burkholderiales</taxon>
        <taxon>Comamonadaceae</taxon>
        <taxon>Ramlibacter</taxon>
    </lineage>
</organism>
<evidence type="ECO:0000256" key="4">
    <source>
        <dbReference type="ARBA" id="ARBA00023136"/>
    </source>
</evidence>
<evidence type="ECO:0000313" key="8">
    <source>
        <dbReference type="Proteomes" id="UP000008385"/>
    </source>
</evidence>
<keyword evidence="3 5" id="KW-1133">Transmembrane helix</keyword>
<protein>
    <submittedName>
        <fullName evidence="7">Candidate membrane protein</fullName>
    </submittedName>
</protein>
<dbReference type="STRING" id="365046.Rta_21120"/>
<dbReference type="PATRIC" id="fig|365046.3.peg.2161"/>
<dbReference type="InterPro" id="IPR007016">
    <property type="entry name" value="O-antigen_ligase-rel_domated"/>
</dbReference>
<comment type="subcellular location">
    <subcellularLocation>
        <location evidence="1">Membrane</location>
        <topology evidence="1">Multi-pass membrane protein</topology>
    </subcellularLocation>
</comment>
<dbReference type="OrthoDB" id="9795248at2"/>